<organism evidence="11 12">
    <name type="scientific">Candidatus Planktophila versatilis</name>
    <dbReference type="NCBI Taxonomy" id="1884905"/>
    <lineage>
        <taxon>Bacteria</taxon>
        <taxon>Bacillati</taxon>
        <taxon>Actinomycetota</taxon>
        <taxon>Actinomycetes</taxon>
        <taxon>Candidatus Nanopelagicales</taxon>
        <taxon>Candidatus Nanopelagicaceae</taxon>
        <taxon>Candidatus Planktophila</taxon>
    </lineage>
</organism>
<feature type="binding site" evidence="9">
    <location>
        <begin position="38"/>
        <end position="39"/>
    </location>
    <ligand>
        <name>substrate</name>
    </ligand>
</feature>
<proteinExistence type="inferred from homology"/>
<dbReference type="InterPro" id="IPR001048">
    <property type="entry name" value="Asp/Glu/Uridylate_kinase"/>
</dbReference>
<name>A0AAC9YW43_9ACTN</name>
<comment type="catalytic activity">
    <reaction evidence="8 9">
        <text>N-acetyl-L-glutamate + ATP = N-acetyl-L-glutamyl 5-phosphate + ADP</text>
        <dbReference type="Rhea" id="RHEA:14629"/>
        <dbReference type="ChEBI" id="CHEBI:30616"/>
        <dbReference type="ChEBI" id="CHEBI:44337"/>
        <dbReference type="ChEBI" id="CHEBI:57936"/>
        <dbReference type="ChEBI" id="CHEBI:456216"/>
        <dbReference type="EC" id="2.7.2.8"/>
    </reaction>
</comment>
<feature type="domain" description="Aspartate/glutamate/uridylate kinase" evidence="10">
    <location>
        <begin position="1"/>
        <end position="240"/>
    </location>
</feature>
<dbReference type="InterPro" id="IPR036393">
    <property type="entry name" value="AceGlu_kinase-like_sf"/>
</dbReference>
<keyword evidence="2 9" id="KW-0055">Arginine biosynthesis</keyword>
<feature type="binding site" evidence="9">
    <location>
        <position position="160"/>
    </location>
    <ligand>
        <name>substrate</name>
    </ligand>
</feature>
<dbReference type="EC" id="2.7.2.8" evidence="9"/>
<dbReference type="PANTHER" id="PTHR23342:SF0">
    <property type="entry name" value="N-ACETYLGLUTAMATE SYNTHASE, MITOCHONDRIAL"/>
    <property type="match status" value="1"/>
</dbReference>
<evidence type="ECO:0000259" key="10">
    <source>
        <dbReference type="Pfam" id="PF00696"/>
    </source>
</evidence>
<dbReference type="SUPFAM" id="SSF53633">
    <property type="entry name" value="Carbamate kinase-like"/>
    <property type="match status" value="1"/>
</dbReference>
<keyword evidence="7 9" id="KW-0067">ATP-binding</keyword>
<dbReference type="RefSeq" id="WP_095684668.1">
    <property type="nucleotide sequence ID" value="NZ_CP016775.1"/>
</dbReference>
<evidence type="ECO:0000256" key="6">
    <source>
        <dbReference type="ARBA" id="ARBA00022777"/>
    </source>
</evidence>
<evidence type="ECO:0000256" key="8">
    <source>
        <dbReference type="ARBA" id="ARBA00048141"/>
    </source>
</evidence>
<dbReference type="PRINTS" id="PR00474">
    <property type="entry name" value="GLU5KINASE"/>
</dbReference>
<dbReference type="InterPro" id="IPR037528">
    <property type="entry name" value="ArgB"/>
</dbReference>
<gene>
    <name evidence="9" type="primary">argB</name>
    <name evidence="11" type="ORF">A1sIIB76_03000</name>
</gene>
<keyword evidence="5 9" id="KW-0547">Nucleotide-binding</keyword>
<keyword evidence="9" id="KW-0963">Cytoplasm</keyword>
<comment type="subcellular location">
    <subcellularLocation>
        <location evidence="9">Cytoplasm</location>
    </subcellularLocation>
</comment>
<evidence type="ECO:0000313" key="12">
    <source>
        <dbReference type="Proteomes" id="UP000217194"/>
    </source>
</evidence>
<evidence type="ECO:0000256" key="3">
    <source>
        <dbReference type="ARBA" id="ARBA00022605"/>
    </source>
</evidence>
<sequence>MIIVKFGGHAMSDSHGEFAQAIADAISQGVEIVIVHGGGPQIGSALESAGITTEFIGGFRVTTPEVFQIVERVLAKEIGPAVAQSLCNHGIKAVAISGRDSKTLIAEKLTTLVDGTRADLGLVGNVIEVNPQEIQRLVTQGSVPIISPVATDALGTHGFNVNADIAAAAIAGALEAQWLIIMTDVEGIYRNWPDKDSLISEISVEELQGIKSTFADGMAPKVQSCLDAIGAGAHAVRIIDGRNPQALKSALLGVGGTLVFA</sequence>
<dbReference type="GO" id="GO:0003991">
    <property type="term" value="F:acetylglutamate kinase activity"/>
    <property type="evidence" value="ECO:0007669"/>
    <property type="project" value="UniProtKB-UniRule"/>
</dbReference>
<feature type="site" description="Transition state stabilizer" evidence="9">
    <location>
        <position position="221"/>
    </location>
</feature>
<comment type="similarity">
    <text evidence="9">Belongs to the acetylglutamate kinase family. ArgB subfamily.</text>
</comment>
<comment type="function">
    <text evidence="9">Catalyzes the ATP-dependent phosphorylation of N-acetyl-L-glutamate.</text>
</comment>
<keyword evidence="4 9" id="KW-0808">Transferase</keyword>
<dbReference type="NCBIfam" id="TIGR00761">
    <property type="entry name" value="argB"/>
    <property type="match status" value="1"/>
</dbReference>
<dbReference type="GO" id="GO:0005737">
    <property type="term" value="C:cytoplasm"/>
    <property type="evidence" value="ECO:0007669"/>
    <property type="project" value="UniProtKB-SubCell"/>
</dbReference>
<evidence type="ECO:0000256" key="2">
    <source>
        <dbReference type="ARBA" id="ARBA00022571"/>
    </source>
</evidence>
<reference evidence="11 12" key="1">
    <citation type="submission" date="2016-07" db="EMBL/GenBank/DDBJ databases">
        <title>High microdiversification within the ubiquitous acI lineage of Actinobacteria.</title>
        <authorList>
            <person name="Neuenschwander S.M."/>
            <person name="Salcher M."/>
            <person name="Ghai R."/>
            <person name="Pernthaler J."/>
        </authorList>
    </citation>
    <scope>NUCLEOTIDE SEQUENCE [LARGE SCALE GENOMIC DNA]</scope>
    <source>
        <strain evidence="11">MMS-IIB-76</strain>
    </source>
</reference>
<dbReference type="PIRSF" id="PIRSF000728">
    <property type="entry name" value="NAGK"/>
    <property type="match status" value="1"/>
</dbReference>
<dbReference type="InterPro" id="IPR001057">
    <property type="entry name" value="Glu/AcGlu_kinase"/>
</dbReference>
<dbReference type="Gene3D" id="3.40.1160.10">
    <property type="entry name" value="Acetylglutamate kinase-like"/>
    <property type="match status" value="1"/>
</dbReference>
<dbReference type="InterPro" id="IPR004662">
    <property type="entry name" value="AcgluKinase_fam"/>
</dbReference>
<evidence type="ECO:0000256" key="9">
    <source>
        <dbReference type="HAMAP-Rule" id="MF_00082"/>
    </source>
</evidence>
<dbReference type="PANTHER" id="PTHR23342">
    <property type="entry name" value="N-ACETYLGLUTAMATE SYNTHASE"/>
    <property type="match status" value="1"/>
</dbReference>
<comment type="pathway">
    <text evidence="1 9">Amino-acid biosynthesis; L-arginine biosynthesis; N(2)-acetyl-L-ornithine from L-glutamate: step 2/4.</text>
</comment>
<evidence type="ECO:0000313" key="11">
    <source>
        <dbReference type="EMBL" id="ASY22545.1"/>
    </source>
</evidence>
<keyword evidence="3 9" id="KW-0028">Amino-acid biosynthesis</keyword>
<dbReference type="GO" id="GO:0042450">
    <property type="term" value="P:L-arginine biosynthetic process via ornithine"/>
    <property type="evidence" value="ECO:0007669"/>
    <property type="project" value="UniProtKB-UniRule"/>
</dbReference>
<feature type="site" description="Transition state stabilizer" evidence="9">
    <location>
        <position position="5"/>
    </location>
</feature>
<keyword evidence="6 9" id="KW-0418">Kinase</keyword>
<dbReference type="HAMAP" id="MF_00082">
    <property type="entry name" value="ArgB"/>
    <property type="match status" value="1"/>
</dbReference>
<dbReference type="AlphaFoldDB" id="A0AAC9YW43"/>
<dbReference type="GO" id="GO:0005524">
    <property type="term" value="F:ATP binding"/>
    <property type="evidence" value="ECO:0007669"/>
    <property type="project" value="UniProtKB-UniRule"/>
</dbReference>
<evidence type="ECO:0000256" key="1">
    <source>
        <dbReference type="ARBA" id="ARBA00004828"/>
    </source>
</evidence>
<dbReference type="Pfam" id="PF00696">
    <property type="entry name" value="AA_kinase"/>
    <property type="match status" value="1"/>
</dbReference>
<evidence type="ECO:0000256" key="4">
    <source>
        <dbReference type="ARBA" id="ARBA00022679"/>
    </source>
</evidence>
<feature type="binding site" evidence="9">
    <location>
        <position position="60"/>
    </location>
    <ligand>
        <name>substrate</name>
    </ligand>
</feature>
<protein>
    <recommendedName>
        <fullName evidence="9">Acetylglutamate kinase</fullName>
        <ecNumber evidence="9">2.7.2.8</ecNumber>
    </recommendedName>
    <alternativeName>
        <fullName evidence="9">N-acetyl-L-glutamate 5-phosphotransferase</fullName>
    </alternativeName>
    <alternativeName>
        <fullName evidence="9">NAG kinase</fullName>
        <shortName evidence="9">NAGK</shortName>
    </alternativeName>
</protein>
<dbReference type="EMBL" id="CP016778">
    <property type="protein sequence ID" value="ASY22545.1"/>
    <property type="molecule type" value="Genomic_DNA"/>
</dbReference>
<evidence type="ECO:0000256" key="5">
    <source>
        <dbReference type="ARBA" id="ARBA00022741"/>
    </source>
</evidence>
<evidence type="ECO:0000256" key="7">
    <source>
        <dbReference type="ARBA" id="ARBA00022840"/>
    </source>
</evidence>
<accession>A0AAC9YW43</accession>
<dbReference type="Proteomes" id="UP000217194">
    <property type="component" value="Chromosome"/>
</dbReference>